<evidence type="ECO:0000313" key="3">
    <source>
        <dbReference type="Proteomes" id="UP000184304"/>
    </source>
</evidence>
<reference evidence="3" key="1">
    <citation type="journal article" date="2017" name="Genome Biol.">
        <title>Comparative genomics reveals high biological diversity and specific adaptations in the industrially and medically important fungal genus Aspergillus.</title>
        <authorList>
            <person name="de Vries R.P."/>
            <person name="Riley R."/>
            <person name="Wiebenga A."/>
            <person name="Aguilar-Osorio G."/>
            <person name="Amillis S."/>
            <person name="Uchima C.A."/>
            <person name="Anderluh G."/>
            <person name="Asadollahi M."/>
            <person name="Askin M."/>
            <person name="Barry K."/>
            <person name="Battaglia E."/>
            <person name="Bayram O."/>
            <person name="Benocci T."/>
            <person name="Braus-Stromeyer S.A."/>
            <person name="Caldana C."/>
            <person name="Canovas D."/>
            <person name="Cerqueira G.C."/>
            <person name="Chen F."/>
            <person name="Chen W."/>
            <person name="Choi C."/>
            <person name="Clum A."/>
            <person name="Dos Santos R.A."/>
            <person name="Damasio A.R."/>
            <person name="Diallinas G."/>
            <person name="Emri T."/>
            <person name="Fekete E."/>
            <person name="Flipphi M."/>
            <person name="Freyberg S."/>
            <person name="Gallo A."/>
            <person name="Gournas C."/>
            <person name="Habgood R."/>
            <person name="Hainaut M."/>
            <person name="Harispe M.L."/>
            <person name="Henrissat B."/>
            <person name="Hilden K.S."/>
            <person name="Hope R."/>
            <person name="Hossain A."/>
            <person name="Karabika E."/>
            <person name="Karaffa L."/>
            <person name="Karanyi Z."/>
            <person name="Krasevec N."/>
            <person name="Kuo A."/>
            <person name="Kusch H."/>
            <person name="LaButti K."/>
            <person name="Lagendijk E.L."/>
            <person name="Lapidus A."/>
            <person name="Levasseur A."/>
            <person name="Lindquist E."/>
            <person name="Lipzen A."/>
            <person name="Logrieco A.F."/>
            <person name="MacCabe A."/>
            <person name="Maekelae M.R."/>
            <person name="Malavazi I."/>
            <person name="Melin P."/>
            <person name="Meyer V."/>
            <person name="Mielnichuk N."/>
            <person name="Miskei M."/>
            <person name="Molnar A.P."/>
            <person name="Mule G."/>
            <person name="Ngan C.Y."/>
            <person name="Orejas M."/>
            <person name="Orosz E."/>
            <person name="Ouedraogo J.P."/>
            <person name="Overkamp K.M."/>
            <person name="Park H.-S."/>
            <person name="Perrone G."/>
            <person name="Piumi F."/>
            <person name="Punt P.J."/>
            <person name="Ram A.F."/>
            <person name="Ramon A."/>
            <person name="Rauscher S."/>
            <person name="Record E."/>
            <person name="Riano-Pachon D.M."/>
            <person name="Robert V."/>
            <person name="Roehrig J."/>
            <person name="Ruller R."/>
            <person name="Salamov A."/>
            <person name="Salih N.S."/>
            <person name="Samson R.A."/>
            <person name="Sandor E."/>
            <person name="Sanguinetti M."/>
            <person name="Schuetze T."/>
            <person name="Sepcic K."/>
            <person name="Shelest E."/>
            <person name="Sherlock G."/>
            <person name="Sophianopoulou V."/>
            <person name="Squina F.M."/>
            <person name="Sun H."/>
            <person name="Susca A."/>
            <person name="Todd R.B."/>
            <person name="Tsang A."/>
            <person name="Unkles S.E."/>
            <person name="van de Wiele N."/>
            <person name="van Rossen-Uffink D."/>
            <person name="Oliveira J.V."/>
            <person name="Vesth T.C."/>
            <person name="Visser J."/>
            <person name="Yu J.-H."/>
            <person name="Zhou M."/>
            <person name="Andersen M.R."/>
            <person name="Archer D.B."/>
            <person name="Baker S.E."/>
            <person name="Benoit I."/>
            <person name="Brakhage A.A."/>
            <person name="Braus G.H."/>
            <person name="Fischer R."/>
            <person name="Frisvad J.C."/>
            <person name="Goldman G.H."/>
            <person name="Houbraken J."/>
            <person name="Oakley B."/>
            <person name="Pocsi I."/>
            <person name="Scazzocchio C."/>
            <person name="Seiboth B."/>
            <person name="vanKuyk P.A."/>
            <person name="Wortman J."/>
            <person name="Dyer P.S."/>
            <person name="Grigoriev I.V."/>
        </authorList>
    </citation>
    <scope>NUCLEOTIDE SEQUENCE [LARGE SCALE GENOMIC DNA]</scope>
    <source>
        <strain evidence="3">CBS 134.48</strain>
    </source>
</reference>
<accession>A0A1L9N538</accession>
<dbReference type="VEuPathDB" id="FungiDB:ASPTUDRAFT_43447"/>
<gene>
    <name evidence="2" type="ORF">ASPTUDRAFT_43447</name>
</gene>
<dbReference type="EMBL" id="KV878203">
    <property type="protein sequence ID" value="OJI84388.1"/>
    <property type="molecule type" value="Genomic_DNA"/>
</dbReference>
<keyword evidence="3" id="KW-1185">Reference proteome</keyword>
<proteinExistence type="predicted"/>
<name>A0A1L9N538_ASPTC</name>
<dbReference type="OMA" id="CGERANK"/>
<sequence>MGGDHASGWLPQLVPAIGLTGIFGGLQSACGERANKPSTGQPFRTGCDKKHRPSQAVNGLPDRGMVLGRLRTLLEKPQQCSQRGPSR</sequence>
<dbReference type="Proteomes" id="UP000184304">
    <property type="component" value="Unassembled WGS sequence"/>
</dbReference>
<dbReference type="AlphaFoldDB" id="A0A1L9N538"/>
<protein>
    <submittedName>
        <fullName evidence="2">Uncharacterized protein</fullName>
    </submittedName>
</protein>
<feature type="region of interest" description="Disordered" evidence="1">
    <location>
        <begin position="34"/>
        <end position="62"/>
    </location>
</feature>
<evidence type="ECO:0000256" key="1">
    <source>
        <dbReference type="SAM" id="MobiDB-lite"/>
    </source>
</evidence>
<evidence type="ECO:0000313" key="2">
    <source>
        <dbReference type="EMBL" id="OJI84388.1"/>
    </source>
</evidence>
<organism evidence="2 3">
    <name type="scientific">Aspergillus tubingensis (strain CBS 134.48)</name>
    <dbReference type="NCBI Taxonomy" id="767770"/>
    <lineage>
        <taxon>Eukaryota</taxon>
        <taxon>Fungi</taxon>
        <taxon>Dikarya</taxon>
        <taxon>Ascomycota</taxon>
        <taxon>Pezizomycotina</taxon>
        <taxon>Eurotiomycetes</taxon>
        <taxon>Eurotiomycetidae</taxon>
        <taxon>Eurotiales</taxon>
        <taxon>Aspergillaceae</taxon>
        <taxon>Aspergillus</taxon>
        <taxon>Aspergillus subgen. Circumdati</taxon>
    </lineage>
</organism>